<dbReference type="Pfam" id="PF01709">
    <property type="entry name" value="Transcrip_reg"/>
    <property type="match status" value="1"/>
</dbReference>
<feature type="domain" description="TACO1/YebC-like N-terminal" evidence="5">
    <location>
        <begin position="5"/>
        <end position="74"/>
    </location>
</feature>
<feature type="domain" description="TACO1/YebC-like second and third" evidence="4">
    <location>
        <begin position="82"/>
        <end position="135"/>
    </location>
</feature>
<dbReference type="Proteomes" id="UP000034299">
    <property type="component" value="Unassembled WGS sequence"/>
</dbReference>
<sequence length="177" mass="19108">MAGHNKWTQIKRQKAVTDSKKSKVFSKCSKIIALAARKGADPATNFELRTAIEKAKAENMPLDNIERAIAKGSGAGAGGQLESARYEAYGPGGAAIIIDVITDSKNRAVAEIKHILAEHNAKFAEQGSVLWAFDITAQKINPKITVELSIADKDSLDKLIEVLSEVDDTQEVYTNAL</sequence>
<dbReference type="FunFam" id="1.10.10.200:FF:000002">
    <property type="entry name" value="Probable transcriptional regulatory protein CLM62_37755"/>
    <property type="match status" value="1"/>
</dbReference>
<name>A0A0G0WHI1_9BACT</name>
<gene>
    <name evidence="6" type="ORF">UU69_C0035G0001</name>
</gene>
<proteinExistence type="inferred from homology"/>
<dbReference type="SUPFAM" id="SSF75625">
    <property type="entry name" value="YebC-like"/>
    <property type="match status" value="1"/>
</dbReference>
<accession>A0A0G0WHI1</accession>
<evidence type="ECO:0000313" key="7">
    <source>
        <dbReference type="Proteomes" id="UP000034299"/>
    </source>
</evidence>
<evidence type="ECO:0000313" key="6">
    <source>
        <dbReference type="EMBL" id="KKS12404.1"/>
    </source>
</evidence>
<comment type="caution">
    <text evidence="6">The sequence shown here is derived from an EMBL/GenBank/DDBJ whole genome shotgun (WGS) entry which is preliminary data.</text>
</comment>
<keyword evidence="2" id="KW-0805">Transcription regulation</keyword>
<dbReference type="InterPro" id="IPR017856">
    <property type="entry name" value="Integrase-like_N"/>
</dbReference>
<comment type="similarity">
    <text evidence="1">Belongs to the TACO1 family.</text>
</comment>
<protein>
    <submittedName>
        <fullName evidence="6">Transcriptional regulator</fullName>
    </submittedName>
</protein>
<dbReference type="Gene3D" id="3.30.70.980">
    <property type="match status" value="1"/>
</dbReference>
<evidence type="ECO:0000256" key="1">
    <source>
        <dbReference type="ARBA" id="ARBA00008724"/>
    </source>
</evidence>
<dbReference type="InterPro" id="IPR026564">
    <property type="entry name" value="Transcrip_reg_TACO1-like_dom3"/>
</dbReference>
<dbReference type="Pfam" id="PF20772">
    <property type="entry name" value="TACO1_YebC_N"/>
    <property type="match status" value="1"/>
</dbReference>
<dbReference type="InterPro" id="IPR048300">
    <property type="entry name" value="TACO1_YebC-like_2nd/3rd_dom"/>
</dbReference>
<dbReference type="InterPro" id="IPR029072">
    <property type="entry name" value="YebC-like"/>
</dbReference>
<dbReference type="PANTHER" id="PTHR12532">
    <property type="entry name" value="TRANSLATIONAL ACTIVATOR OF CYTOCHROME C OXIDASE 1"/>
    <property type="match status" value="1"/>
</dbReference>
<dbReference type="GO" id="GO:0005737">
    <property type="term" value="C:cytoplasm"/>
    <property type="evidence" value="ECO:0007669"/>
    <property type="project" value="UniProtKB-ARBA"/>
</dbReference>
<evidence type="ECO:0000256" key="3">
    <source>
        <dbReference type="ARBA" id="ARBA00023163"/>
    </source>
</evidence>
<dbReference type="PANTHER" id="PTHR12532:SF0">
    <property type="entry name" value="TRANSLATIONAL ACTIVATOR OF CYTOCHROME C OXIDASE 1"/>
    <property type="match status" value="1"/>
</dbReference>
<dbReference type="InterPro" id="IPR049083">
    <property type="entry name" value="TACO1_YebC_N"/>
</dbReference>
<dbReference type="AlphaFoldDB" id="A0A0G0WHI1"/>
<keyword evidence="3" id="KW-0804">Transcription</keyword>
<dbReference type="EMBL" id="LCBP01000035">
    <property type="protein sequence ID" value="KKS12404.1"/>
    <property type="molecule type" value="Genomic_DNA"/>
</dbReference>
<dbReference type="InterPro" id="IPR002876">
    <property type="entry name" value="Transcrip_reg_TACO1-like"/>
</dbReference>
<reference evidence="6 7" key="1">
    <citation type="journal article" date="2015" name="Nature">
        <title>rRNA introns, odd ribosomes, and small enigmatic genomes across a large radiation of phyla.</title>
        <authorList>
            <person name="Brown C.T."/>
            <person name="Hug L.A."/>
            <person name="Thomas B.C."/>
            <person name="Sharon I."/>
            <person name="Castelle C.J."/>
            <person name="Singh A."/>
            <person name="Wilkins M.J."/>
            <person name="Williams K.H."/>
            <person name="Banfield J.F."/>
        </authorList>
    </citation>
    <scope>NUCLEOTIDE SEQUENCE [LARGE SCALE GENOMIC DNA]</scope>
</reference>
<organism evidence="6 7">
    <name type="scientific">Candidatus Magasanikbacteria bacterium GW2011_GWA2_41_55</name>
    <dbReference type="NCBI Taxonomy" id="1619038"/>
    <lineage>
        <taxon>Bacteria</taxon>
        <taxon>Candidatus Magasanikiibacteriota</taxon>
    </lineage>
</organism>
<dbReference type="Gene3D" id="1.10.10.200">
    <property type="match status" value="1"/>
</dbReference>
<evidence type="ECO:0000259" key="4">
    <source>
        <dbReference type="Pfam" id="PF01709"/>
    </source>
</evidence>
<evidence type="ECO:0000259" key="5">
    <source>
        <dbReference type="Pfam" id="PF20772"/>
    </source>
</evidence>
<evidence type="ECO:0000256" key="2">
    <source>
        <dbReference type="ARBA" id="ARBA00023015"/>
    </source>
</evidence>